<proteinExistence type="predicted"/>
<feature type="region of interest" description="Disordered" evidence="1">
    <location>
        <begin position="1"/>
        <end position="21"/>
    </location>
</feature>
<name>A0AAD3QY35_LATJO</name>
<accession>A0AAD3QY35</accession>
<dbReference type="EMBL" id="BRZM01000004">
    <property type="protein sequence ID" value="GLD47835.1"/>
    <property type="molecule type" value="Genomic_DNA"/>
</dbReference>
<sequence length="184" mass="20106">MDGVVEGSGSEEESSRDPESPLWGLVEELSVGSRTPSLQRPLHRFLHGSNLPQYPAAGVLVTQLIYKNINVPAHTTLERESHSDQQCTSAHDDLDQRMTAAWVRLTDSSILSPDRKGSVPKPRAVKRGVSMSSISSKVTMPFLLMPTPDSDYQNQNIKSSRTSLLPCESTGPVEKALGLCYSTI</sequence>
<evidence type="ECO:0000313" key="2">
    <source>
        <dbReference type="EMBL" id="GLD47835.1"/>
    </source>
</evidence>
<keyword evidence="3" id="KW-1185">Reference proteome</keyword>
<dbReference type="Proteomes" id="UP001279410">
    <property type="component" value="Unassembled WGS sequence"/>
</dbReference>
<reference evidence="2" key="1">
    <citation type="submission" date="2022-08" db="EMBL/GenBank/DDBJ databases">
        <title>Genome sequencing of akame (Lates japonicus).</title>
        <authorList>
            <person name="Hashiguchi Y."/>
            <person name="Takahashi H."/>
        </authorList>
    </citation>
    <scope>NUCLEOTIDE SEQUENCE</scope>
    <source>
        <strain evidence="2">Kochi</strain>
    </source>
</reference>
<evidence type="ECO:0000256" key="1">
    <source>
        <dbReference type="SAM" id="MobiDB-lite"/>
    </source>
</evidence>
<evidence type="ECO:0000313" key="3">
    <source>
        <dbReference type="Proteomes" id="UP001279410"/>
    </source>
</evidence>
<organism evidence="2 3">
    <name type="scientific">Lates japonicus</name>
    <name type="common">Japanese lates</name>
    <dbReference type="NCBI Taxonomy" id="270547"/>
    <lineage>
        <taxon>Eukaryota</taxon>
        <taxon>Metazoa</taxon>
        <taxon>Chordata</taxon>
        <taxon>Craniata</taxon>
        <taxon>Vertebrata</taxon>
        <taxon>Euteleostomi</taxon>
        <taxon>Actinopterygii</taxon>
        <taxon>Neopterygii</taxon>
        <taxon>Teleostei</taxon>
        <taxon>Neoteleostei</taxon>
        <taxon>Acanthomorphata</taxon>
        <taxon>Carangaria</taxon>
        <taxon>Carangaria incertae sedis</taxon>
        <taxon>Centropomidae</taxon>
        <taxon>Lates</taxon>
    </lineage>
</organism>
<comment type="caution">
    <text evidence="2">The sequence shown here is derived from an EMBL/GenBank/DDBJ whole genome shotgun (WGS) entry which is preliminary data.</text>
</comment>
<gene>
    <name evidence="2" type="ORF">AKAME5_000192200</name>
</gene>
<protein>
    <submittedName>
        <fullName evidence="2">Pleckstrin homology domain-containing family H member 1-like protein</fullName>
    </submittedName>
</protein>
<dbReference type="AlphaFoldDB" id="A0AAD3QY35"/>